<feature type="transmembrane region" description="Helical" evidence="6">
    <location>
        <begin position="430"/>
        <end position="449"/>
    </location>
</feature>
<name>A0A0D0ASX5_9AGAM</name>
<reference evidence="8" key="2">
    <citation type="submission" date="2015-01" db="EMBL/GenBank/DDBJ databases">
        <title>Evolutionary Origins and Diversification of the Mycorrhizal Mutualists.</title>
        <authorList>
            <consortium name="DOE Joint Genome Institute"/>
            <consortium name="Mycorrhizal Genomics Consortium"/>
            <person name="Kohler A."/>
            <person name="Kuo A."/>
            <person name="Nagy L.G."/>
            <person name="Floudas D."/>
            <person name="Copeland A."/>
            <person name="Barry K.W."/>
            <person name="Cichocki N."/>
            <person name="Veneault-Fourrey C."/>
            <person name="LaButti K."/>
            <person name="Lindquist E.A."/>
            <person name="Lipzen A."/>
            <person name="Lundell T."/>
            <person name="Morin E."/>
            <person name="Murat C."/>
            <person name="Riley R."/>
            <person name="Ohm R."/>
            <person name="Sun H."/>
            <person name="Tunlid A."/>
            <person name="Henrissat B."/>
            <person name="Grigoriev I.V."/>
            <person name="Hibbett D.S."/>
            <person name="Martin F."/>
        </authorList>
    </citation>
    <scope>NUCLEOTIDE SEQUENCE [LARGE SCALE GENOMIC DNA]</scope>
    <source>
        <strain evidence="8">UH-Slu-Lm8-n1</strain>
    </source>
</reference>
<feature type="transmembrane region" description="Helical" evidence="6">
    <location>
        <begin position="390"/>
        <end position="418"/>
    </location>
</feature>
<dbReference type="HOGENOM" id="CLU_021924_1_0_1"/>
<dbReference type="STRING" id="930992.A0A0D0ASX5"/>
<evidence type="ECO:0000313" key="8">
    <source>
        <dbReference type="Proteomes" id="UP000054485"/>
    </source>
</evidence>
<feature type="transmembrane region" description="Helical" evidence="6">
    <location>
        <begin position="98"/>
        <end position="115"/>
    </location>
</feature>
<feature type="transmembrane region" description="Helical" evidence="6">
    <location>
        <begin position="163"/>
        <end position="182"/>
    </location>
</feature>
<dbReference type="GO" id="GO:0055085">
    <property type="term" value="P:transmembrane transport"/>
    <property type="evidence" value="ECO:0007669"/>
    <property type="project" value="InterPro"/>
</dbReference>
<accession>A0A0D0ASX5</accession>
<feature type="transmembrane region" description="Helical" evidence="6">
    <location>
        <begin position="39"/>
        <end position="56"/>
    </location>
</feature>
<protein>
    <recommendedName>
        <fullName evidence="9">Auxin efflux carrier</fullName>
    </recommendedName>
</protein>
<dbReference type="InterPro" id="IPR040254">
    <property type="entry name" value="Ecm3-like"/>
</dbReference>
<dbReference type="InParanoid" id="A0A0D0ASX5"/>
<keyword evidence="8" id="KW-1185">Reference proteome</keyword>
<evidence type="ECO:0000256" key="1">
    <source>
        <dbReference type="ARBA" id="ARBA00004141"/>
    </source>
</evidence>
<evidence type="ECO:0000256" key="5">
    <source>
        <dbReference type="SAM" id="MobiDB-lite"/>
    </source>
</evidence>
<organism evidence="7 8">
    <name type="scientific">Suillus luteus UH-Slu-Lm8-n1</name>
    <dbReference type="NCBI Taxonomy" id="930992"/>
    <lineage>
        <taxon>Eukaryota</taxon>
        <taxon>Fungi</taxon>
        <taxon>Dikarya</taxon>
        <taxon>Basidiomycota</taxon>
        <taxon>Agaricomycotina</taxon>
        <taxon>Agaricomycetes</taxon>
        <taxon>Agaricomycetidae</taxon>
        <taxon>Boletales</taxon>
        <taxon>Suillineae</taxon>
        <taxon>Suillaceae</taxon>
        <taxon>Suillus</taxon>
    </lineage>
</organism>
<keyword evidence="4 6" id="KW-0472">Membrane</keyword>
<keyword evidence="2 6" id="KW-0812">Transmembrane</keyword>
<reference evidence="7 8" key="1">
    <citation type="submission" date="2014-04" db="EMBL/GenBank/DDBJ databases">
        <authorList>
            <consortium name="DOE Joint Genome Institute"/>
            <person name="Kuo A."/>
            <person name="Ruytinx J."/>
            <person name="Rineau F."/>
            <person name="Colpaert J."/>
            <person name="Kohler A."/>
            <person name="Nagy L.G."/>
            <person name="Floudas D."/>
            <person name="Copeland A."/>
            <person name="Barry K.W."/>
            <person name="Cichocki N."/>
            <person name="Veneault-Fourrey C."/>
            <person name="LaButti K."/>
            <person name="Lindquist E.A."/>
            <person name="Lipzen A."/>
            <person name="Lundell T."/>
            <person name="Morin E."/>
            <person name="Murat C."/>
            <person name="Sun H."/>
            <person name="Tunlid A."/>
            <person name="Henrissat B."/>
            <person name="Grigoriev I.V."/>
            <person name="Hibbett D.S."/>
            <person name="Martin F."/>
            <person name="Nordberg H.P."/>
            <person name="Cantor M.N."/>
            <person name="Hua S.X."/>
        </authorList>
    </citation>
    <scope>NUCLEOTIDE SEQUENCE [LARGE SCALE GENOMIC DNA]</scope>
    <source>
        <strain evidence="7 8">UH-Slu-Lm8-n1</strain>
    </source>
</reference>
<feature type="transmembrane region" description="Helical" evidence="6">
    <location>
        <begin position="470"/>
        <end position="489"/>
    </location>
</feature>
<gene>
    <name evidence="7" type="ORF">CY34DRAFT_226853</name>
</gene>
<dbReference type="Pfam" id="PF03547">
    <property type="entry name" value="Mem_trans"/>
    <property type="match status" value="1"/>
</dbReference>
<comment type="subcellular location">
    <subcellularLocation>
        <location evidence="1">Membrane</location>
        <topology evidence="1">Multi-pass membrane protein</topology>
    </subcellularLocation>
</comment>
<evidence type="ECO:0008006" key="9">
    <source>
        <dbReference type="Google" id="ProtNLM"/>
    </source>
</evidence>
<feature type="compositionally biased region" description="Basic and acidic residues" evidence="5">
    <location>
        <begin position="238"/>
        <end position="252"/>
    </location>
</feature>
<evidence type="ECO:0000256" key="4">
    <source>
        <dbReference type="ARBA" id="ARBA00023136"/>
    </source>
</evidence>
<dbReference type="OrthoDB" id="435607at2759"/>
<feature type="transmembrane region" description="Helical" evidence="6">
    <location>
        <begin position="357"/>
        <end position="378"/>
    </location>
</feature>
<feature type="transmembrane region" description="Helical" evidence="6">
    <location>
        <begin position="68"/>
        <end position="86"/>
    </location>
</feature>
<evidence type="ECO:0000256" key="2">
    <source>
        <dbReference type="ARBA" id="ARBA00022692"/>
    </source>
</evidence>
<keyword evidence="3 6" id="KW-1133">Transmembrane helix</keyword>
<dbReference type="InterPro" id="IPR004776">
    <property type="entry name" value="Mem_transp_PIN-like"/>
</dbReference>
<evidence type="ECO:0000256" key="3">
    <source>
        <dbReference type="ARBA" id="ARBA00022989"/>
    </source>
</evidence>
<sequence length="490" mass="53178">MSSTIVIGHLLWISVQPLIRLQASFSKLPLRFFHVRYHFFRFLCVGCGFGITKAGLLPATAARGLGQIIINVTTPNLMFSTIVPSFDSSNIAELGPLVIVALIYMLIGITLSWIIKQFFWVPHRFRHGILVAGGWANTADIPISVTLSIMASAPFNGTDDENLAVGYIACFLLVFYVTLFSLGGHRCVMMDFDGPDLENDQVKERLQTKHAKTLSRLAAGFVRLRRIFFFNHPPIKEIHSEDSQNGGEKESPHSPSTSVQSDPLLSDEAQKVSATTSLPGSIAGHVAVTHAHWSFKFVSLALEFLRSLMNPPSLAIILSFIIAVIPPLKALFVPGVPGTHIPSAPDGQPPLSLFMKTAQFIGGASVPMGLIALGSALARLSIPRNQWSSLPLGAIGSLAIGRLVVMPVLGIIICQQFTHIGLIDSSNNVLRFVCFFLSGAPTATAQVYLTQVYSGTGNAEHLSAFLIPQYIIMFISMTATNYVTLHILFG</sequence>
<feature type="compositionally biased region" description="Polar residues" evidence="5">
    <location>
        <begin position="253"/>
        <end position="263"/>
    </location>
</feature>
<evidence type="ECO:0000313" key="7">
    <source>
        <dbReference type="EMBL" id="KIK41114.1"/>
    </source>
</evidence>
<evidence type="ECO:0000256" key="6">
    <source>
        <dbReference type="SAM" id="Phobius"/>
    </source>
</evidence>
<dbReference type="EMBL" id="KN835279">
    <property type="protein sequence ID" value="KIK41114.1"/>
    <property type="molecule type" value="Genomic_DNA"/>
</dbReference>
<dbReference type="PANTHER" id="PTHR31274:SF1">
    <property type="entry name" value="AGL149CP"/>
    <property type="match status" value="1"/>
</dbReference>
<dbReference type="PANTHER" id="PTHR31274">
    <property type="entry name" value="PROTEIN ECM3"/>
    <property type="match status" value="1"/>
</dbReference>
<proteinExistence type="predicted"/>
<dbReference type="Proteomes" id="UP000054485">
    <property type="component" value="Unassembled WGS sequence"/>
</dbReference>
<dbReference type="GO" id="GO:0016020">
    <property type="term" value="C:membrane"/>
    <property type="evidence" value="ECO:0007669"/>
    <property type="project" value="UniProtKB-SubCell"/>
</dbReference>
<feature type="region of interest" description="Disordered" evidence="5">
    <location>
        <begin position="238"/>
        <end position="265"/>
    </location>
</feature>
<dbReference type="AlphaFoldDB" id="A0A0D0ASX5"/>
<feature type="transmembrane region" description="Helical" evidence="6">
    <location>
        <begin position="127"/>
        <end position="151"/>
    </location>
</feature>